<dbReference type="EMBL" id="VWPH01000005">
    <property type="protein sequence ID" value="KAA5834659.1"/>
    <property type="molecule type" value="Genomic_DNA"/>
</dbReference>
<keyword evidence="3" id="KW-1185">Reference proteome</keyword>
<dbReference type="SUPFAM" id="SSF49503">
    <property type="entry name" value="Cupredoxins"/>
    <property type="match status" value="1"/>
</dbReference>
<dbReference type="InterPro" id="IPR008972">
    <property type="entry name" value="Cupredoxin"/>
</dbReference>
<name>A0A5M7BXZ1_SACHI</name>
<dbReference type="Gene3D" id="2.60.40.420">
    <property type="entry name" value="Cupredoxins - blue copper proteins"/>
    <property type="match status" value="1"/>
</dbReference>
<evidence type="ECO:0008006" key="4">
    <source>
        <dbReference type="Google" id="ProtNLM"/>
    </source>
</evidence>
<feature type="signal peptide" evidence="1">
    <location>
        <begin position="1"/>
        <end position="19"/>
    </location>
</feature>
<dbReference type="OrthoDB" id="7431902at2"/>
<comment type="caution">
    <text evidence="2">The sequence shown here is derived from an EMBL/GenBank/DDBJ whole genome shotgun (WGS) entry which is preliminary data.</text>
</comment>
<evidence type="ECO:0000313" key="2">
    <source>
        <dbReference type="EMBL" id="KAA5834659.1"/>
    </source>
</evidence>
<evidence type="ECO:0000256" key="1">
    <source>
        <dbReference type="SAM" id="SignalP"/>
    </source>
</evidence>
<proteinExistence type="predicted"/>
<dbReference type="AlphaFoldDB" id="A0A5M7BXZ1"/>
<gene>
    <name evidence="2" type="ORF">F1721_12080</name>
</gene>
<accession>A0A5M7BXZ1</accession>
<protein>
    <recommendedName>
        <fullName evidence="4">EfeO-type cupredoxin-like domain-containing protein</fullName>
    </recommendedName>
</protein>
<reference evidence="2 3" key="1">
    <citation type="submission" date="2019-09" db="EMBL/GenBank/DDBJ databases">
        <title>Draft genome sequence of the thermophilic Saccharopolyspora hirsuta VKM Ac-666T.</title>
        <authorList>
            <person name="Lobastova T.G."/>
            <person name="Fokina V."/>
            <person name="Bragin E.Y."/>
            <person name="Shtratnikova V.Y."/>
            <person name="Starodumova I.P."/>
            <person name="Tarlachkov S.V."/>
            <person name="Donova M.V."/>
        </authorList>
    </citation>
    <scope>NUCLEOTIDE SEQUENCE [LARGE SCALE GENOMIC DNA]</scope>
    <source>
        <strain evidence="2 3">VKM Ac-666</strain>
    </source>
</reference>
<organism evidence="2 3">
    <name type="scientific">Saccharopolyspora hirsuta</name>
    <dbReference type="NCBI Taxonomy" id="1837"/>
    <lineage>
        <taxon>Bacteria</taxon>
        <taxon>Bacillati</taxon>
        <taxon>Actinomycetota</taxon>
        <taxon>Actinomycetes</taxon>
        <taxon>Pseudonocardiales</taxon>
        <taxon>Pseudonocardiaceae</taxon>
        <taxon>Saccharopolyspora</taxon>
    </lineage>
</organism>
<sequence>MLFGVVALMGALCAGATTAAAQPAPTGFGARVVTVGMVEFRLEQPAWLPPGRYTFHAVNAGRAPHALEISGPGVGDVRTPVVQSGGAADLTVTLGPGVYDFWCPVGNHRQQGMQLYVRVG</sequence>
<evidence type="ECO:0000313" key="3">
    <source>
        <dbReference type="Proteomes" id="UP000323946"/>
    </source>
</evidence>
<dbReference type="Proteomes" id="UP000323946">
    <property type="component" value="Unassembled WGS sequence"/>
</dbReference>
<keyword evidence="1" id="KW-0732">Signal</keyword>
<feature type="chain" id="PRO_5038931309" description="EfeO-type cupredoxin-like domain-containing protein" evidence="1">
    <location>
        <begin position="20"/>
        <end position="120"/>
    </location>
</feature>